<dbReference type="PRINTS" id="PR00260">
    <property type="entry name" value="CHEMTRNSDUCR"/>
</dbReference>
<feature type="coiled-coil region" evidence="4">
    <location>
        <begin position="699"/>
        <end position="729"/>
    </location>
</feature>
<evidence type="ECO:0000256" key="6">
    <source>
        <dbReference type="SAM" id="Phobius"/>
    </source>
</evidence>
<dbReference type="GO" id="GO:0007165">
    <property type="term" value="P:signal transduction"/>
    <property type="evidence" value="ECO:0007669"/>
    <property type="project" value="UniProtKB-KW"/>
</dbReference>
<dbReference type="PANTHER" id="PTHR43531">
    <property type="entry name" value="PROTEIN ICFG"/>
    <property type="match status" value="1"/>
</dbReference>
<dbReference type="InterPro" id="IPR051310">
    <property type="entry name" value="MCP_chemotaxis"/>
</dbReference>
<evidence type="ECO:0000313" key="8">
    <source>
        <dbReference type="EMBL" id="SHK11072.1"/>
    </source>
</evidence>
<feature type="compositionally biased region" description="Low complexity" evidence="5">
    <location>
        <begin position="510"/>
        <end position="525"/>
    </location>
</feature>
<dbReference type="GO" id="GO:0005886">
    <property type="term" value="C:plasma membrane"/>
    <property type="evidence" value="ECO:0007669"/>
    <property type="project" value="TreeGrafter"/>
</dbReference>
<dbReference type="InterPro" id="IPR004090">
    <property type="entry name" value="Chemotax_Me-accpt_rcpt"/>
</dbReference>
<evidence type="ECO:0000256" key="4">
    <source>
        <dbReference type="SAM" id="Coils"/>
    </source>
</evidence>
<keyword evidence="6" id="KW-1133">Transmembrane helix</keyword>
<evidence type="ECO:0000256" key="5">
    <source>
        <dbReference type="SAM" id="MobiDB-lite"/>
    </source>
</evidence>
<evidence type="ECO:0000259" key="7">
    <source>
        <dbReference type="PROSITE" id="PS50111"/>
    </source>
</evidence>
<keyword evidence="4" id="KW-0175">Coiled coil</keyword>
<dbReference type="Pfam" id="PF13682">
    <property type="entry name" value="CZB"/>
    <property type="match status" value="3"/>
</dbReference>
<keyword evidence="6" id="KW-0472">Membrane</keyword>
<feature type="domain" description="Methyl-accepting transducer" evidence="7">
    <location>
        <begin position="484"/>
        <end position="713"/>
    </location>
</feature>
<dbReference type="Gene3D" id="1.10.287.950">
    <property type="entry name" value="Methyl-accepting chemotaxis protein"/>
    <property type="match status" value="1"/>
</dbReference>
<gene>
    <name evidence="8" type="ORF">SAMN02745216_02893</name>
</gene>
<dbReference type="Pfam" id="PF00015">
    <property type="entry name" value="MCPsignal"/>
    <property type="match status" value="1"/>
</dbReference>
<dbReference type="AlphaFoldDB" id="A0A1M6PT36"/>
<dbReference type="Gene3D" id="1.20.120.30">
    <property type="entry name" value="Aspartate receptor, ligand-binding domain"/>
    <property type="match status" value="3"/>
</dbReference>
<dbReference type="InterPro" id="IPR025991">
    <property type="entry name" value="Chemoreceptor_zinc-bind_dom"/>
</dbReference>
<dbReference type="Proteomes" id="UP000183994">
    <property type="component" value="Unassembled WGS sequence"/>
</dbReference>
<name>A0A1M6PT36_9BACT</name>
<accession>A0A1M6PT36</accession>
<keyword evidence="1" id="KW-0145">Chemotaxis</keyword>
<dbReference type="EMBL" id="FQZU01000018">
    <property type="protein sequence ID" value="SHK11072.1"/>
    <property type="molecule type" value="Genomic_DNA"/>
</dbReference>
<dbReference type="GO" id="GO:0006935">
    <property type="term" value="P:chemotaxis"/>
    <property type="evidence" value="ECO:0007669"/>
    <property type="project" value="UniProtKB-KW"/>
</dbReference>
<organism evidence="8 9">
    <name type="scientific">Desulfatibacillum alkenivorans DSM 16219</name>
    <dbReference type="NCBI Taxonomy" id="1121393"/>
    <lineage>
        <taxon>Bacteria</taxon>
        <taxon>Pseudomonadati</taxon>
        <taxon>Thermodesulfobacteriota</taxon>
        <taxon>Desulfobacteria</taxon>
        <taxon>Desulfobacterales</taxon>
        <taxon>Desulfatibacillaceae</taxon>
        <taxon>Desulfatibacillum</taxon>
    </lineage>
</organism>
<evidence type="ECO:0000256" key="2">
    <source>
        <dbReference type="ARBA" id="ARBA00029447"/>
    </source>
</evidence>
<evidence type="ECO:0000256" key="1">
    <source>
        <dbReference type="ARBA" id="ARBA00022500"/>
    </source>
</evidence>
<keyword evidence="9" id="KW-1185">Reference proteome</keyword>
<dbReference type="SUPFAM" id="SSF58104">
    <property type="entry name" value="Methyl-accepting chemotaxis protein (MCP) signaling domain"/>
    <property type="match status" value="1"/>
</dbReference>
<feature type="compositionally biased region" description="Basic and acidic residues" evidence="5">
    <location>
        <begin position="745"/>
        <end position="756"/>
    </location>
</feature>
<dbReference type="PROSITE" id="PS50111">
    <property type="entry name" value="CHEMOTAXIS_TRANSDUC_2"/>
    <property type="match status" value="1"/>
</dbReference>
<evidence type="ECO:0000256" key="3">
    <source>
        <dbReference type="PROSITE-ProRule" id="PRU00284"/>
    </source>
</evidence>
<proteinExistence type="inferred from homology"/>
<dbReference type="OrthoDB" id="5342522at2"/>
<keyword evidence="6" id="KW-0812">Transmembrane</keyword>
<feature type="region of interest" description="Disordered" evidence="5">
    <location>
        <begin position="733"/>
        <end position="764"/>
    </location>
</feature>
<dbReference type="GO" id="GO:0004888">
    <property type="term" value="F:transmembrane signaling receptor activity"/>
    <property type="evidence" value="ECO:0007669"/>
    <property type="project" value="InterPro"/>
</dbReference>
<comment type="similarity">
    <text evidence="2">Belongs to the methyl-accepting chemotaxis (MCP) protein family.</text>
</comment>
<dbReference type="PANTHER" id="PTHR43531:SF11">
    <property type="entry name" value="METHYL-ACCEPTING CHEMOTAXIS PROTEIN 3"/>
    <property type="match status" value="1"/>
</dbReference>
<dbReference type="STRING" id="1121393.SAMN02745216_02893"/>
<dbReference type="InterPro" id="IPR004089">
    <property type="entry name" value="MCPsignal_dom"/>
</dbReference>
<feature type="region of interest" description="Disordered" evidence="5">
    <location>
        <begin position="499"/>
        <end position="525"/>
    </location>
</feature>
<protein>
    <submittedName>
        <fullName evidence="8">Methyl-accepting chemotaxis protein</fullName>
    </submittedName>
</protein>
<sequence>MESNSFWQRMTVGKRIAFGFAVVLVLLTAVGLLSFTGVGGIVRNAGMVIDGNKLDGVLAQREVDHLNWAGSVNALLTDENITELHVETDPHQCGFGKWLYGEGRKNAEALVPSLAPIIKRIEEPHAKLHESAISIGKAYQPADPNLPAYLQARQIDHLKWMETIDDLFLENHAKLDVITDDHQCALGKWLYGEEAKQAVARNPSLAPLLKALEEPHRQLHESAKLIQSEYRQIHPGLMVMLQQRLDDHRVWAATVSQAILERKNSLDVQTDPAKCAFGKFLQSKEAQEYMASFPALKQALDACKAPHEALHRSAMDIDASLKAGDAFSARDVYTMVTLPALEEVGKYFKQAIDAEAVLMDGRDKALQAYRTQTLPALEKTEAAMEVLHHEAAALLDGQREANKIYASQTMPSLRTVQELLGEIRQEAKKNIMTDVVMLDAAQGTQRNVSIVGLAAIIAGLFLAIVIARGIVNVLTRISQNLGEGADQVASASNQVAGSSQSLAEGASKQAASLEETSSSMEEMASMTVRNSENANQADVLMQRTKSVVEKASQTMEDLTGAMEGISNASAETSKIIKTIDEIAFQTNLLALNAAVEAARAGEAGAGFAVVADEVRNLAVRAAEAAKNTTELIQGTVKRVEDGAQLLDSTTEAFGEVAETTIKVGEIVGEIAAASNEQTQGYEQIRKAVSEMDKVTQSTAANSEESASAAEELNAQAEQMKQIVEELMVLVGGNSSGKAVSRRALKGQERKMLEAPESRPALGTA</sequence>
<keyword evidence="3" id="KW-0807">Transducer</keyword>
<reference evidence="9" key="1">
    <citation type="submission" date="2016-11" db="EMBL/GenBank/DDBJ databases">
        <authorList>
            <person name="Varghese N."/>
            <person name="Submissions S."/>
        </authorList>
    </citation>
    <scope>NUCLEOTIDE SEQUENCE [LARGE SCALE GENOMIC DNA]</scope>
    <source>
        <strain evidence="9">DSM 16219</strain>
    </source>
</reference>
<dbReference type="RefSeq" id="WP_073476882.1">
    <property type="nucleotide sequence ID" value="NZ_FQZU01000018.1"/>
</dbReference>
<feature type="transmembrane region" description="Helical" evidence="6">
    <location>
        <begin position="450"/>
        <end position="471"/>
    </location>
</feature>
<dbReference type="SMART" id="SM00283">
    <property type="entry name" value="MA"/>
    <property type="match status" value="1"/>
</dbReference>
<evidence type="ECO:0000313" key="9">
    <source>
        <dbReference type="Proteomes" id="UP000183994"/>
    </source>
</evidence>